<dbReference type="InterPro" id="IPR023650">
    <property type="entry name" value="Beta-lactam_class-A_AS"/>
</dbReference>
<dbReference type="PRINTS" id="PR00118">
    <property type="entry name" value="BLACTAMASEA"/>
</dbReference>
<dbReference type="SUPFAM" id="SSF56601">
    <property type="entry name" value="beta-lactamase/transpeptidase-like"/>
    <property type="match status" value="1"/>
</dbReference>
<evidence type="ECO:0000256" key="7">
    <source>
        <dbReference type="SAM" id="MobiDB-lite"/>
    </source>
</evidence>
<accession>A0ABT9VV83</accession>
<dbReference type="InterPro" id="IPR045155">
    <property type="entry name" value="Beta-lactam_cat"/>
</dbReference>
<dbReference type="Pfam" id="PF13354">
    <property type="entry name" value="Beta-lactamase2"/>
    <property type="match status" value="1"/>
</dbReference>
<keyword evidence="11" id="KW-1185">Reference proteome</keyword>
<protein>
    <recommendedName>
        <fullName evidence="2 6">Beta-lactamase</fullName>
        <ecNumber evidence="2 6">3.5.2.6</ecNumber>
    </recommendedName>
</protein>
<gene>
    <name evidence="10" type="ORF">J2S11_000801</name>
</gene>
<evidence type="ECO:0000259" key="9">
    <source>
        <dbReference type="Pfam" id="PF13354"/>
    </source>
</evidence>
<keyword evidence="3 8" id="KW-0732">Signal</keyword>
<evidence type="ECO:0000256" key="3">
    <source>
        <dbReference type="ARBA" id="ARBA00022729"/>
    </source>
</evidence>
<reference evidence="10 11" key="1">
    <citation type="submission" date="2023-07" db="EMBL/GenBank/DDBJ databases">
        <title>Genomic Encyclopedia of Type Strains, Phase IV (KMG-IV): sequencing the most valuable type-strain genomes for metagenomic binning, comparative biology and taxonomic classification.</title>
        <authorList>
            <person name="Goeker M."/>
        </authorList>
    </citation>
    <scope>NUCLEOTIDE SEQUENCE [LARGE SCALE GENOMIC DNA]</scope>
    <source>
        <strain evidence="10 11">DSM 12751</strain>
    </source>
</reference>
<evidence type="ECO:0000256" key="4">
    <source>
        <dbReference type="ARBA" id="ARBA00022801"/>
    </source>
</evidence>
<dbReference type="PANTHER" id="PTHR35333:SF3">
    <property type="entry name" value="BETA-LACTAMASE-TYPE TRANSPEPTIDASE FOLD CONTAINING PROTEIN"/>
    <property type="match status" value="1"/>
</dbReference>
<feature type="domain" description="Beta-lactamase class A catalytic" evidence="9">
    <location>
        <begin position="90"/>
        <end position="304"/>
    </location>
</feature>
<dbReference type="EC" id="3.5.2.6" evidence="2 6"/>
<feature type="signal peptide" evidence="8">
    <location>
        <begin position="1"/>
        <end position="34"/>
    </location>
</feature>
<evidence type="ECO:0000313" key="11">
    <source>
        <dbReference type="Proteomes" id="UP001235840"/>
    </source>
</evidence>
<dbReference type="InterPro" id="IPR000871">
    <property type="entry name" value="Beta-lactam_class-A"/>
</dbReference>
<feature type="compositionally biased region" description="Polar residues" evidence="7">
    <location>
        <begin position="47"/>
        <end position="63"/>
    </location>
</feature>
<keyword evidence="4 6" id="KW-0378">Hydrolase</keyword>
<dbReference type="NCBIfam" id="NF033103">
    <property type="entry name" value="bla_class_A"/>
    <property type="match status" value="1"/>
</dbReference>
<feature type="region of interest" description="Disordered" evidence="7">
    <location>
        <begin position="37"/>
        <end position="70"/>
    </location>
</feature>
<comment type="caution">
    <text evidence="10">The sequence shown here is derived from an EMBL/GenBank/DDBJ whole genome shotgun (WGS) entry which is preliminary data.</text>
</comment>
<dbReference type="InterPro" id="IPR058139">
    <property type="entry name" value="BlaC_bacilli"/>
</dbReference>
<comment type="catalytic activity">
    <reaction evidence="6">
        <text>a beta-lactam + H2O = a substituted beta-amino acid</text>
        <dbReference type="Rhea" id="RHEA:20401"/>
        <dbReference type="ChEBI" id="CHEBI:15377"/>
        <dbReference type="ChEBI" id="CHEBI:35627"/>
        <dbReference type="ChEBI" id="CHEBI:140347"/>
        <dbReference type="EC" id="3.5.2.6"/>
    </reaction>
</comment>
<dbReference type="PROSITE" id="PS00146">
    <property type="entry name" value="BETA_LACTAMASE_A"/>
    <property type="match status" value="1"/>
</dbReference>
<organism evidence="10 11">
    <name type="scientific">Caldalkalibacillus horti</name>
    <dbReference type="NCBI Taxonomy" id="77523"/>
    <lineage>
        <taxon>Bacteria</taxon>
        <taxon>Bacillati</taxon>
        <taxon>Bacillota</taxon>
        <taxon>Bacilli</taxon>
        <taxon>Bacillales</taxon>
        <taxon>Bacillaceae</taxon>
        <taxon>Caldalkalibacillus</taxon>
    </lineage>
</organism>
<dbReference type="GO" id="GO:0008800">
    <property type="term" value="F:beta-lactamase activity"/>
    <property type="evidence" value="ECO:0007669"/>
    <property type="project" value="UniProtKB-EC"/>
</dbReference>
<evidence type="ECO:0000256" key="5">
    <source>
        <dbReference type="ARBA" id="ARBA00023251"/>
    </source>
</evidence>
<dbReference type="Gene3D" id="3.40.710.10">
    <property type="entry name" value="DD-peptidase/beta-lactamase superfamily"/>
    <property type="match status" value="1"/>
</dbReference>
<dbReference type="PANTHER" id="PTHR35333">
    <property type="entry name" value="BETA-LACTAMASE"/>
    <property type="match status" value="1"/>
</dbReference>
<dbReference type="Proteomes" id="UP001235840">
    <property type="component" value="Unassembled WGS sequence"/>
</dbReference>
<dbReference type="InterPro" id="IPR012338">
    <property type="entry name" value="Beta-lactam/transpept-like"/>
</dbReference>
<dbReference type="EMBL" id="JAUSTY010000003">
    <property type="protein sequence ID" value="MDQ0164901.1"/>
    <property type="molecule type" value="Genomic_DNA"/>
</dbReference>
<evidence type="ECO:0000256" key="8">
    <source>
        <dbReference type="SAM" id="SignalP"/>
    </source>
</evidence>
<keyword evidence="5 6" id="KW-0046">Antibiotic resistance</keyword>
<sequence>MEKIKHSFKLTNTYKITLLLFLFALIPLAGCTSANESAASQPKEEPGTNQVQEKSSSDSSNETVDAPHLGDTSIDEQFTQLEQEFDARIGVYAIDTGTGQTIAYRADERFAYASTFKALAAGAILQQSSIEELDKVITYKQEDLVTYSPVTELHVNTGMSLRDISEAAVRYSDNTAGNLMFHELGGPEGFQNALEQLGDTITNPVRYETELNEAKPGDERDTSTPRALAGTLEAYIFGDILPEDKRSILIDWMLGNATGDELIRAGAPEGWTVADKSGAGGYGTRNDIAVVWPPDGDPIVMAVLSSRDTQDASYDNSLVAQAAKVTLETFKNNAE</sequence>
<dbReference type="RefSeq" id="WP_307391232.1">
    <property type="nucleotide sequence ID" value="NZ_BAAADK010000010.1"/>
</dbReference>
<dbReference type="NCBIfam" id="NF012167">
    <property type="entry name" value="classA_firm"/>
    <property type="match status" value="1"/>
</dbReference>
<name>A0ABT9VV83_9BACI</name>
<proteinExistence type="inferred from homology"/>
<feature type="chain" id="PRO_5046982105" description="Beta-lactamase" evidence="8">
    <location>
        <begin position="35"/>
        <end position="335"/>
    </location>
</feature>
<evidence type="ECO:0000256" key="2">
    <source>
        <dbReference type="ARBA" id="ARBA00012865"/>
    </source>
</evidence>
<evidence type="ECO:0000256" key="6">
    <source>
        <dbReference type="RuleBase" id="RU361140"/>
    </source>
</evidence>
<comment type="similarity">
    <text evidence="1 6">Belongs to the class-A beta-lactamase family.</text>
</comment>
<evidence type="ECO:0000313" key="10">
    <source>
        <dbReference type="EMBL" id="MDQ0164901.1"/>
    </source>
</evidence>
<evidence type="ECO:0000256" key="1">
    <source>
        <dbReference type="ARBA" id="ARBA00009009"/>
    </source>
</evidence>